<reference evidence="2 3" key="1">
    <citation type="submission" date="2019-10" db="EMBL/GenBank/DDBJ databases">
        <authorList>
            <person name="Karimi E."/>
        </authorList>
    </citation>
    <scope>NUCLEOTIDE SEQUENCE [LARGE SCALE GENOMIC DNA]</scope>
    <source>
        <strain evidence="2">Maribacter sp. 151</strain>
    </source>
</reference>
<sequence length="61" mass="6893">MKNLFTLQNLKFVLGFATGFIIYDAFAKDEIDWVKAIVVAILSVVIMFVIERIKNITVSAN</sequence>
<feature type="transmembrane region" description="Helical" evidence="1">
    <location>
        <begin position="12"/>
        <end position="27"/>
    </location>
</feature>
<keyword evidence="1" id="KW-1133">Transmembrane helix</keyword>
<keyword evidence="1" id="KW-0812">Transmembrane</keyword>
<dbReference type="Proteomes" id="UP000430202">
    <property type="component" value="Unassembled WGS sequence"/>
</dbReference>
<protein>
    <submittedName>
        <fullName evidence="2">Uncharacterized protein</fullName>
    </submittedName>
</protein>
<gene>
    <name evidence="2" type="ORF">MARI151_60818</name>
</gene>
<feature type="transmembrane region" description="Helical" evidence="1">
    <location>
        <begin position="33"/>
        <end position="50"/>
    </location>
</feature>
<organism evidence="2 3">
    <name type="scientific">Maribacter litoralis</name>
    <dbReference type="NCBI Taxonomy" id="2059726"/>
    <lineage>
        <taxon>Bacteria</taxon>
        <taxon>Pseudomonadati</taxon>
        <taxon>Bacteroidota</taxon>
        <taxon>Flavobacteriia</taxon>
        <taxon>Flavobacteriales</taxon>
        <taxon>Flavobacteriaceae</taxon>
        <taxon>Maribacter</taxon>
    </lineage>
</organism>
<evidence type="ECO:0000313" key="3">
    <source>
        <dbReference type="Proteomes" id="UP000430202"/>
    </source>
</evidence>
<dbReference type="AlphaFoldDB" id="A0A653Y4D7"/>
<name>A0A653Y4D7_9FLAO</name>
<dbReference type="EMBL" id="CABWLR010000006">
    <property type="protein sequence ID" value="VXC37194.1"/>
    <property type="molecule type" value="Genomic_DNA"/>
</dbReference>
<accession>A0A653Y4D7</accession>
<proteinExistence type="predicted"/>
<keyword evidence="1" id="KW-0472">Membrane</keyword>
<dbReference type="RefSeq" id="WP_159304330.1">
    <property type="nucleotide sequence ID" value="NZ_LR733271.1"/>
</dbReference>
<keyword evidence="3" id="KW-1185">Reference proteome</keyword>
<evidence type="ECO:0000313" key="2">
    <source>
        <dbReference type="EMBL" id="VXC37194.1"/>
    </source>
</evidence>
<evidence type="ECO:0000256" key="1">
    <source>
        <dbReference type="SAM" id="Phobius"/>
    </source>
</evidence>